<dbReference type="InterPro" id="IPR011051">
    <property type="entry name" value="RmlC_Cupin_sf"/>
</dbReference>
<protein>
    <submittedName>
        <fullName evidence="2">Cupin domain-containing protein</fullName>
    </submittedName>
</protein>
<name>A0ABS8BPT6_9RHOB</name>
<dbReference type="Proteomes" id="UP001138961">
    <property type="component" value="Unassembled WGS sequence"/>
</dbReference>
<dbReference type="PANTHER" id="PTHR33387">
    <property type="entry name" value="RMLC-LIKE JELLY ROLL FOLD PROTEIN"/>
    <property type="match status" value="1"/>
</dbReference>
<dbReference type="Gene3D" id="2.60.120.10">
    <property type="entry name" value="Jelly Rolls"/>
    <property type="match status" value="1"/>
</dbReference>
<sequence length="150" mass="16502">MEGSPDRLMHMSTAQLISYLDLAPHPEGGWFRETWSHGDGPRANITAIYFLLARGESSHWHRVDTPEIWLFHAGAPLVLSRAATEAGPAEDVIMGPDLASGHIPQVALPPMEWQAARTTGNWTLCTCICAPGFEYAGFELAEPGFDIPRY</sequence>
<evidence type="ECO:0000313" key="2">
    <source>
        <dbReference type="EMBL" id="MCB5197734.1"/>
    </source>
</evidence>
<feature type="domain" description="DUF985" evidence="1">
    <location>
        <begin position="15"/>
        <end position="141"/>
    </location>
</feature>
<reference evidence="2" key="1">
    <citation type="submission" date="2021-10" db="EMBL/GenBank/DDBJ databases">
        <title>Loktanella gaetbuli sp. nov., isolated from a tidal flat.</title>
        <authorList>
            <person name="Park S."/>
            <person name="Yoon J.-H."/>
        </authorList>
    </citation>
    <scope>NUCLEOTIDE SEQUENCE</scope>
    <source>
        <strain evidence="2">TSTF-M6</strain>
    </source>
</reference>
<evidence type="ECO:0000313" key="3">
    <source>
        <dbReference type="Proteomes" id="UP001138961"/>
    </source>
</evidence>
<dbReference type="RefSeq" id="WP_226746838.1">
    <property type="nucleotide sequence ID" value="NZ_JAJATZ010000001.1"/>
</dbReference>
<dbReference type="Pfam" id="PF06172">
    <property type="entry name" value="Cupin_5"/>
    <property type="match status" value="1"/>
</dbReference>
<dbReference type="InterPro" id="IPR014710">
    <property type="entry name" value="RmlC-like_jellyroll"/>
</dbReference>
<dbReference type="SUPFAM" id="SSF51182">
    <property type="entry name" value="RmlC-like cupins"/>
    <property type="match status" value="1"/>
</dbReference>
<dbReference type="PANTHER" id="PTHR33387:SF3">
    <property type="entry name" value="DUF985 DOMAIN-CONTAINING PROTEIN"/>
    <property type="match status" value="1"/>
</dbReference>
<organism evidence="2 3">
    <name type="scientific">Loktanella gaetbuli</name>
    <dbReference type="NCBI Taxonomy" id="2881335"/>
    <lineage>
        <taxon>Bacteria</taxon>
        <taxon>Pseudomonadati</taxon>
        <taxon>Pseudomonadota</taxon>
        <taxon>Alphaproteobacteria</taxon>
        <taxon>Rhodobacterales</taxon>
        <taxon>Roseobacteraceae</taxon>
        <taxon>Loktanella</taxon>
    </lineage>
</organism>
<dbReference type="InterPro" id="IPR009327">
    <property type="entry name" value="Cupin_DUF985"/>
</dbReference>
<dbReference type="EMBL" id="JAJATZ010000001">
    <property type="protein sequence ID" value="MCB5197734.1"/>
    <property type="molecule type" value="Genomic_DNA"/>
</dbReference>
<dbReference type="InterPro" id="IPR039935">
    <property type="entry name" value="YML079W-like"/>
</dbReference>
<gene>
    <name evidence="2" type="ORF">LGQ03_00620</name>
</gene>
<keyword evidence="3" id="KW-1185">Reference proteome</keyword>
<evidence type="ECO:0000259" key="1">
    <source>
        <dbReference type="Pfam" id="PF06172"/>
    </source>
</evidence>
<proteinExistence type="predicted"/>
<comment type="caution">
    <text evidence="2">The sequence shown here is derived from an EMBL/GenBank/DDBJ whole genome shotgun (WGS) entry which is preliminary data.</text>
</comment>
<dbReference type="CDD" id="cd06121">
    <property type="entry name" value="cupin_YML079wp"/>
    <property type="match status" value="1"/>
</dbReference>
<accession>A0ABS8BPT6</accession>